<dbReference type="OrthoDB" id="3766782at2759"/>
<keyword evidence="4" id="KW-1185">Reference proteome</keyword>
<dbReference type="GO" id="GO:0007618">
    <property type="term" value="P:mating"/>
    <property type="evidence" value="ECO:0007669"/>
    <property type="project" value="InterPro"/>
</dbReference>
<feature type="domain" description="Mating factor alpha precursor N-terminal" evidence="2">
    <location>
        <begin position="1"/>
        <end position="71"/>
    </location>
</feature>
<dbReference type="GeneID" id="11504664"/>
<dbReference type="HOGENOM" id="CLU_136956_0_0_1"/>
<organism evidence="3 4">
    <name type="scientific">Torulaspora delbrueckii</name>
    <name type="common">Yeast</name>
    <name type="synonym">Candida colliculosa</name>
    <dbReference type="NCBI Taxonomy" id="4950"/>
    <lineage>
        <taxon>Eukaryota</taxon>
        <taxon>Fungi</taxon>
        <taxon>Dikarya</taxon>
        <taxon>Ascomycota</taxon>
        <taxon>Saccharomycotina</taxon>
        <taxon>Saccharomycetes</taxon>
        <taxon>Saccharomycetales</taxon>
        <taxon>Saccharomycetaceae</taxon>
        <taxon>Torulaspora</taxon>
    </lineage>
</organism>
<evidence type="ECO:0000313" key="4">
    <source>
        <dbReference type="Proteomes" id="UP000005627"/>
    </source>
</evidence>
<name>G8ZYQ2_TORDE</name>
<dbReference type="FunCoup" id="G8ZYQ2">
    <property type="interactions" value="146"/>
</dbReference>
<dbReference type="STRING" id="1076872.G8ZYQ2"/>
<feature type="chain" id="PRO_5003519697" description="Mating factor alpha precursor N-terminal domain-containing protein" evidence="1">
    <location>
        <begin position="20"/>
        <end position="134"/>
    </location>
</feature>
<dbReference type="InterPro" id="IPR008675">
    <property type="entry name" value="Mating_factor_alpha_N"/>
</dbReference>
<protein>
    <recommendedName>
        <fullName evidence="2">Mating factor alpha precursor N-terminal domain-containing protein</fullName>
    </recommendedName>
</protein>
<feature type="signal peptide" evidence="1">
    <location>
        <begin position="1"/>
        <end position="19"/>
    </location>
</feature>
<gene>
    <name evidence="3" type="primary">TDEL0G01600</name>
    <name evidence="3" type="ORF">TDEL_0G01600</name>
</gene>
<dbReference type="InParanoid" id="G8ZYQ2"/>
<keyword evidence="1" id="KW-0732">Signal</keyword>
<dbReference type="GO" id="GO:0005576">
    <property type="term" value="C:extracellular region"/>
    <property type="evidence" value="ECO:0007669"/>
    <property type="project" value="InterPro"/>
</dbReference>
<dbReference type="Proteomes" id="UP000005627">
    <property type="component" value="Chromosome 7"/>
</dbReference>
<reference evidence="3 4" key="1">
    <citation type="journal article" date="2011" name="Proc. Natl. Acad. Sci. U.S.A.">
        <title>Evolutionary erosion of yeast sex chromosomes by mating-type switching accidents.</title>
        <authorList>
            <person name="Gordon J.L."/>
            <person name="Armisen D."/>
            <person name="Proux-Wera E."/>
            <person name="Oheigeartaigh S.S."/>
            <person name="Byrne K.P."/>
            <person name="Wolfe K.H."/>
        </authorList>
    </citation>
    <scope>NUCLEOTIDE SEQUENCE [LARGE SCALE GENOMIC DNA]</scope>
    <source>
        <strain evidence="4">ATCC 10662 / CBS 1146 / NBRC 0425 / NCYC 2629 / NRRL Y-866</strain>
    </source>
</reference>
<accession>G8ZYQ2</accession>
<dbReference type="RefSeq" id="XP_003682738.1">
    <property type="nucleotide sequence ID" value="XM_003682690.1"/>
</dbReference>
<dbReference type="AlphaFoldDB" id="G8ZYQ2"/>
<proteinExistence type="predicted"/>
<sequence>MKFFNTILSTTLFTYVALAAPVESDPVNIPSEAILGYMDFTEDQDVGVVAYTNSTFSGLIFFNSSIIETKDLTKRDAEAGWMRLRLGQPLKKRDADADADAGWMRLSPGKPMKKREADADAEAGWMRLRIGQPL</sequence>
<dbReference type="KEGG" id="tdl:TDEL_0G01600"/>
<dbReference type="Pfam" id="PF05436">
    <property type="entry name" value="MF_alpha_N"/>
    <property type="match status" value="1"/>
</dbReference>
<evidence type="ECO:0000259" key="2">
    <source>
        <dbReference type="Pfam" id="PF05436"/>
    </source>
</evidence>
<evidence type="ECO:0000256" key="1">
    <source>
        <dbReference type="SAM" id="SignalP"/>
    </source>
</evidence>
<dbReference type="EMBL" id="HE616748">
    <property type="protein sequence ID" value="CCE93527.1"/>
    <property type="molecule type" value="Genomic_DNA"/>
</dbReference>
<dbReference type="eggNOG" id="ENOG502S0T3">
    <property type="taxonomic scope" value="Eukaryota"/>
</dbReference>
<evidence type="ECO:0000313" key="3">
    <source>
        <dbReference type="EMBL" id="CCE93527.1"/>
    </source>
</evidence>